<proteinExistence type="predicted"/>
<feature type="compositionally biased region" description="Basic and acidic residues" evidence="1">
    <location>
        <begin position="82"/>
        <end position="96"/>
    </location>
</feature>
<dbReference type="EMBL" id="ML769389">
    <property type="protein sequence ID" value="KAE9409083.1"/>
    <property type="molecule type" value="Genomic_DNA"/>
</dbReference>
<name>A0A6A4IH97_9AGAR</name>
<dbReference type="AlphaFoldDB" id="A0A6A4IH97"/>
<keyword evidence="3" id="KW-1185">Reference proteome</keyword>
<organism evidence="2 3">
    <name type="scientific">Gymnopus androsaceus JB14</name>
    <dbReference type="NCBI Taxonomy" id="1447944"/>
    <lineage>
        <taxon>Eukaryota</taxon>
        <taxon>Fungi</taxon>
        <taxon>Dikarya</taxon>
        <taxon>Basidiomycota</taxon>
        <taxon>Agaricomycotina</taxon>
        <taxon>Agaricomycetes</taxon>
        <taxon>Agaricomycetidae</taxon>
        <taxon>Agaricales</taxon>
        <taxon>Marasmiineae</taxon>
        <taxon>Omphalotaceae</taxon>
        <taxon>Gymnopus</taxon>
    </lineage>
</organism>
<evidence type="ECO:0000256" key="1">
    <source>
        <dbReference type="SAM" id="MobiDB-lite"/>
    </source>
</evidence>
<feature type="region of interest" description="Disordered" evidence="1">
    <location>
        <begin position="125"/>
        <end position="303"/>
    </location>
</feature>
<accession>A0A6A4IH97</accession>
<protein>
    <submittedName>
        <fullName evidence="2">Uncharacterized protein</fullName>
    </submittedName>
</protein>
<gene>
    <name evidence="2" type="ORF">BT96DRAFT_932340</name>
</gene>
<sequence>MGGIHILEREKRGQESAEERNWRRQGVHSHPGKREEESRVSRRERLERLKRAWGALTSWREKRGVKSQQDEETGERMGSTHQLEREREERTRVSRRERLESAWGALTVWRDREEGSRVSMREILERAWGHSPTGERERERRGQVSAGGRDWRGHGGTYQLERDRREVKNQHEGETGEGMGRGEGYSHPGEREEGQRVSRRDRLDKAWQALTSWRQREERSRSQQEGGAGNAWGVLTYWREGRGEKSQPEGGLEKMQGALTSWRERRGAKSQQEEETGEVMGGTHQLEREKRGQESAGWRVERA</sequence>
<evidence type="ECO:0000313" key="3">
    <source>
        <dbReference type="Proteomes" id="UP000799118"/>
    </source>
</evidence>
<feature type="compositionally biased region" description="Basic and acidic residues" evidence="1">
    <location>
        <begin position="188"/>
        <end position="205"/>
    </location>
</feature>
<feature type="region of interest" description="Disordered" evidence="1">
    <location>
        <begin position="1"/>
        <end position="42"/>
    </location>
</feature>
<feature type="compositionally biased region" description="Basic and acidic residues" evidence="1">
    <location>
        <begin position="32"/>
        <end position="42"/>
    </location>
</feature>
<evidence type="ECO:0000313" key="2">
    <source>
        <dbReference type="EMBL" id="KAE9409083.1"/>
    </source>
</evidence>
<reference evidence="2" key="1">
    <citation type="journal article" date="2019" name="Environ. Microbiol.">
        <title>Fungal ecological strategies reflected in gene transcription - a case study of two litter decomposers.</title>
        <authorList>
            <person name="Barbi F."/>
            <person name="Kohler A."/>
            <person name="Barry K."/>
            <person name="Baskaran P."/>
            <person name="Daum C."/>
            <person name="Fauchery L."/>
            <person name="Ihrmark K."/>
            <person name="Kuo A."/>
            <person name="LaButti K."/>
            <person name="Lipzen A."/>
            <person name="Morin E."/>
            <person name="Grigoriev I.V."/>
            <person name="Henrissat B."/>
            <person name="Lindahl B."/>
            <person name="Martin F."/>
        </authorList>
    </citation>
    <scope>NUCLEOTIDE SEQUENCE</scope>
    <source>
        <strain evidence="2">JB14</strain>
    </source>
</reference>
<dbReference type="Proteomes" id="UP000799118">
    <property type="component" value="Unassembled WGS sequence"/>
</dbReference>
<feature type="compositionally biased region" description="Basic and acidic residues" evidence="1">
    <location>
        <begin position="1"/>
        <end position="22"/>
    </location>
</feature>
<feature type="compositionally biased region" description="Basic and acidic residues" evidence="1">
    <location>
        <begin position="125"/>
        <end position="142"/>
    </location>
</feature>
<feature type="compositionally biased region" description="Basic and acidic residues" evidence="1">
    <location>
        <begin position="285"/>
        <end position="303"/>
    </location>
</feature>
<feature type="compositionally biased region" description="Basic and acidic residues" evidence="1">
    <location>
        <begin position="160"/>
        <end position="174"/>
    </location>
</feature>
<feature type="region of interest" description="Disordered" evidence="1">
    <location>
        <begin position="60"/>
        <end position="96"/>
    </location>
</feature>